<gene>
    <name evidence="2" type="ORF">ENN04_06010</name>
</gene>
<dbReference type="InterPro" id="IPR012902">
    <property type="entry name" value="N_methyl_site"/>
</dbReference>
<dbReference type="Pfam" id="PF07963">
    <property type="entry name" value="N_methyl"/>
    <property type="match status" value="1"/>
</dbReference>
<proteinExistence type="predicted"/>
<dbReference type="PROSITE" id="PS00409">
    <property type="entry name" value="PROKAR_NTER_METHYL"/>
    <property type="match status" value="1"/>
</dbReference>
<keyword evidence="1" id="KW-1133">Transmembrane helix</keyword>
<organism evidence="2">
    <name type="scientific">Thermocrinis ruber</name>
    <dbReference type="NCBI Taxonomy" id="75906"/>
    <lineage>
        <taxon>Bacteria</taxon>
        <taxon>Pseudomonadati</taxon>
        <taxon>Aquificota</taxon>
        <taxon>Aquificia</taxon>
        <taxon>Aquificales</taxon>
        <taxon>Aquificaceae</taxon>
        <taxon>Thermocrinis</taxon>
    </lineage>
</organism>
<name>A0A7C5SX14_9AQUI</name>
<keyword evidence="1" id="KW-0812">Transmembrane</keyword>
<dbReference type="EMBL" id="DSAC01000070">
    <property type="protein sequence ID" value="HHO74181.1"/>
    <property type="molecule type" value="Genomic_DNA"/>
</dbReference>
<evidence type="ECO:0000256" key="1">
    <source>
        <dbReference type="SAM" id="Phobius"/>
    </source>
</evidence>
<feature type="transmembrane region" description="Helical" evidence="1">
    <location>
        <begin position="22"/>
        <end position="41"/>
    </location>
</feature>
<accession>A0A7C5SX14</accession>
<keyword evidence="1" id="KW-0472">Membrane</keyword>
<reference evidence="2" key="1">
    <citation type="journal article" date="2020" name="mSystems">
        <title>Genome- and Community-Level Interaction Insights into Carbon Utilization and Element Cycling Functions of Hydrothermarchaeota in Hydrothermal Sediment.</title>
        <authorList>
            <person name="Zhou Z."/>
            <person name="Liu Y."/>
            <person name="Xu W."/>
            <person name="Pan J."/>
            <person name="Luo Z.H."/>
            <person name="Li M."/>
        </authorList>
    </citation>
    <scope>NUCLEOTIDE SEQUENCE [LARGE SCALE GENOMIC DNA]</scope>
    <source>
        <strain evidence="2">SpSt-114</strain>
    </source>
</reference>
<protein>
    <submittedName>
        <fullName evidence="2">Type II secretion system protein</fullName>
    </submittedName>
</protein>
<sequence length="247" mass="27512">MMQAKLSSFVCKRQKGVSLVELMLAALVVAIITGILLRNYIAEKQREVYRNLAQVLVAFDKGVFDAATVVQSVNSNLRPILRGTGNPSGSEFSIEYSPFLLLYPLQYTRSWINTANFPPSFYDSLNSRVPVNLLDPRLQPQKLDDRYKIIAWFKVVDADGNPSNGISPSPITNRYRYALFELEIRHADGSGLTEAESDVLYALLKDKFCVDTSGSGHYALAGGSFGNKNKECPNAKPTVNYYIVELQ</sequence>
<comment type="caution">
    <text evidence="2">The sequence shown here is derived from an EMBL/GenBank/DDBJ whole genome shotgun (WGS) entry which is preliminary data.</text>
</comment>
<dbReference type="AlphaFoldDB" id="A0A7C5SX14"/>
<evidence type="ECO:0000313" key="2">
    <source>
        <dbReference type="EMBL" id="HHO74181.1"/>
    </source>
</evidence>